<sequence length="314" mass="34598">MNSALTPREIQARIRSGATLAEVAVEAGVEESAIEGFAGPVLAEREHIVTRALASTVRRRGEGSSHRRLGELVRERLQQRGIDADRIEWDSWRQEDLRWRVVGTLADDAGARTAEFVFDHKARFSIADNTDARWMIGEQAPGAPQEEEPTVDFDDELALIRATSEKRTHVPDAPGDDVPTAHGMYDDFEDTSELDALYDMLSGISEDSVRIYTGFDEPAGPIAPVAEDAYEAEDEDTDADEPPAVTPVVADEEPPAPAKQQTAGGRPAQEPITEPVQDSLVEEVAEEEPRPKPRKRRRAHVPSWDEIMFGGPTN</sequence>
<evidence type="ECO:0000313" key="3">
    <source>
        <dbReference type="EMBL" id="SDL74807.1"/>
    </source>
</evidence>
<feature type="compositionally biased region" description="Acidic residues" evidence="1">
    <location>
        <begin position="229"/>
        <end position="241"/>
    </location>
</feature>
<dbReference type="STRING" id="686624.SAMN04488242_2696"/>
<dbReference type="AlphaFoldDB" id="A0A1G9MLN2"/>
<organism evidence="3 4">
    <name type="scientific">Tessaracoccus oleiagri</name>
    <dbReference type="NCBI Taxonomy" id="686624"/>
    <lineage>
        <taxon>Bacteria</taxon>
        <taxon>Bacillati</taxon>
        <taxon>Actinomycetota</taxon>
        <taxon>Actinomycetes</taxon>
        <taxon>Propionibacteriales</taxon>
        <taxon>Propionibacteriaceae</taxon>
        <taxon>Tessaracoccus</taxon>
    </lineage>
</organism>
<dbReference type="InterPro" id="IPR047682">
    <property type="entry name" value="SepH-like"/>
</dbReference>
<evidence type="ECO:0000259" key="2">
    <source>
        <dbReference type="Pfam" id="PF11268"/>
    </source>
</evidence>
<dbReference type="EMBL" id="FNGP01000005">
    <property type="protein sequence ID" value="SDL74807.1"/>
    <property type="molecule type" value="Genomic_DNA"/>
</dbReference>
<accession>A0A1G9MLN2</accession>
<dbReference type="OrthoDB" id="5180791at2"/>
<dbReference type="InterPro" id="IPR021421">
    <property type="entry name" value="DUF3071"/>
</dbReference>
<protein>
    <recommendedName>
        <fullName evidence="2">DUF3071 domain-containing protein</fullName>
    </recommendedName>
</protein>
<name>A0A1G9MLN2_9ACTN</name>
<dbReference type="Pfam" id="PF11268">
    <property type="entry name" value="DUF3071"/>
    <property type="match status" value="1"/>
</dbReference>
<dbReference type="NCBIfam" id="NF040712">
    <property type="entry name" value="SepH"/>
    <property type="match status" value="1"/>
</dbReference>
<feature type="domain" description="DUF3071" evidence="2">
    <location>
        <begin position="2"/>
        <end position="118"/>
    </location>
</feature>
<evidence type="ECO:0000313" key="4">
    <source>
        <dbReference type="Proteomes" id="UP000199475"/>
    </source>
</evidence>
<proteinExistence type="predicted"/>
<dbReference type="RefSeq" id="WP_093253153.1">
    <property type="nucleotide sequence ID" value="NZ_FNGP01000005.1"/>
</dbReference>
<gene>
    <name evidence="3" type="ORF">SAMN04488242_2696</name>
</gene>
<reference evidence="3 4" key="1">
    <citation type="submission" date="2016-10" db="EMBL/GenBank/DDBJ databases">
        <authorList>
            <person name="de Groot N.N."/>
        </authorList>
    </citation>
    <scope>NUCLEOTIDE SEQUENCE [LARGE SCALE GENOMIC DNA]</scope>
    <source>
        <strain evidence="3 4">CGMCC 1.9159</strain>
    </source>
</reference>
<feature type="region of interest" description="Disordered" evidence="1">
    <location>
        <begin position="229"/>
        <end position="314"/>
    </location>
</feature>
<keyword evidence="4" id="KW-1185">Reference proteome</keyword>
<evidence type="ECO:0000256" key="1">
    <source>
        <dbReference type="SAM" id="MobiDB-lite"/>
    </source>
</evidence>
<dbReference type="Proteomes" id="UP000199475">
    <property type="component" value="Unassembled WGS sequence"/>
</dbReference>